<feature type="compositionally biased region" description="Polar residues" evidence="1">
    <location>
        <begin position="422"/>
        <end position="439"/>
    </location>
</feature>
<evidence type="ECO:0000313" key="2">
    <source>
        <dbReference type="EMBL" id="KAF6219719.1"/>
    </source>
</evidence>
<dbReference type="Proteomes" id="UP000593566">
    <property type="component" value="Unassembled WGS sequence"/>
</dbReference>
<name>A0A8H6CA78_9LECA</name>
<reference evidence="2 3" key="1">
    <citation type="journal article" date="2020" name="Genomics">
        <title>Complete, high-quality genomes from long-read metagenomic sequencing of two wolf lichen thalli reveals enigmatic genome architecture.</title>
        <authorList>
            <person name="McKenzie S.K."/>
            <person name="Walston R.F."/>
            <person name="Allen J.L."/>
        </authorList>
    </citation>
    <scope>NUCLEOTIDE SEQUENCE [LARGE SCALE GENOMIC DNA]</scope>
    <source>
        <strain evidence="2">WasteWater1</strain>
    </source>
</reference>
<sequence>MNSESQETSRVSATSAGFNLATALLNLANPAGAVVGYTRDLLRWLERSGVDEANFERCMTAARSLAYPNKNGMILSGSVAHADERLQRLQKRQLPLALTFSQALGRYIVKEPEICYMASTTACLLAHHDLPYTMSALTSMVLDKGGHQTETKYSYEVWRAPIRAVISKVVESIFLNISNVGHQTGNLPPELANLHVHPVDDTNFAAIVMQTQRASNDLVLRADRFPGDVVLWLLNHFEGYLEVYVKSAKIYEAKLGAHTRKIITIIQETCTNDHRACNSRAWPVVLAEIVDGEPCRLVGGSSSEHLKPRSYQRQKLYTTENFMSTTHSSYKVHLGKEERNDIKHAARRITKWLMHVPINVKDWPQHAGFCFKSELELDEDRDRSRDHKIAQLLFRSPRLLQEKTGESGSSAPPFRRPLWQGSPMSSQNTDPEQWGSNATPEEVLKNFPSAEEMLETVQKSCQCPNCRSEGSLSGSKRGCLRYSAVLELGILVSHAVADALGADDVSGALDPEDARAGVITLLSEIIDQEIVRWDTWFKVAACAVTGCSWGSYADAPEDSGHISRPSWVGVQYGSLAVLAPWLDFRAPLDIAGSFRIHIYEGIIQGIKDDIALIQTERASAAQYDHFDRMDVVSNSSEKLAETDDTPLEVQKALFRAEKSLHRLLVIVKVNNHLRLVDPTQSMMNLSRSHQPLCTHSRSSQKPEQLEETLGPNLNINACTFEDIFTQWVDNPSNGSRTDYSTSLNTSLVFDDTRKVHISLALSGGGVVLRNSWRCCLPCALKICVDSNAEADGLRSILSFDGLPRGQFERLANTPVKQSLSRTLP</sequence>
<keyword evidence="3" id="KW-1185">Reference proteome</keyword>
<feature type="region of interest" description="Disordered" evidence="1">
    <location>
        <begin position="401"/>
        <end position="439"/>
    </location>
</feature>
<dbReference type="EMBL" id="JACCJB010000018">
    <property type="protein sequence ID" value="KAF6219719.1"/>
    <property type="molecule type" value="Genomic_DNA"/>
</dbReference>
<evidence type="ECO:0000313" key="3">
    <source>
        <dbReference type="Proteomes" id="UP000593566"/>
    </source>
</evidence>
<evidence type="ECO:0000256" key="1">
    <source>
        <dbReference type="SAM" id="MobiDB-lite"/>
    </source>
</evidence>
<dbReference type="AlphaFoldDB" id="A0A8H6CA78"/>
<dbReference type="GeneID" id="59331955"/>
<organism evidence="2 3">
    <name type="scientific">Letharia lupina</name>
    <dbReference type="NCBI Taxonomy" id="560253"/>
    <lineage>
        <taxon>Eukaryota</taxon>
        <taxon>Fungi</taxon>
        <taxon>Dikarya</taxon>
        <taxon>Ascomycota</taxon>
        <taxon>Pezizomycotina</taxon>
        <taxon>Lecanoromycetes</taxon>
        <taxon>OSLEUM clade</taxon>
        <taxon>Lecanoromycetidae</taxon>
        <taxon>Lecanorales</taxon>
        <taxon>Lecanorineae</taxon>
        <taxon>Parmeliaceae</taxon>
        <taxon>Letharia</taxon>
    </lineage>
</organism>
<comment type="caution">
    <text evidence="2">The sequence shown here is derived from an EMBL/GenBank/DDBJ whole genome shotgun (WGS) entry which is preliminary data.</text>
</comment>
<protein>
    <submittedName>
        <fullName evidence="2">Uncharacterized protein</fullName>
    </submittedName>
</protein>
<dbReference type="RefSeq" id="XP_037149154.1">
    <property type="nucleotide sequence ID" value="XM_037294466.1"/>
</dbReference>
<gene>
    <name evidence="2" type="ORF">HO133_003544</name>
</gene>
<accession>A0A8H6CA78</accession>
<proteinExistence type="predicted"/>